<name>Q5YFI6_9VIRU</name>
<dbReference type="EMBL" id="AY521625">
    <property type="protein sequence ID" value="AAS18094.1"/>
    <property type="molecule type" value="Genomic_DNA"/>
</dbReference>
<dbReference type="Proteomes" id="UP000172127">
    <property type="component" value="Segment"/>
</dbReference>
<proteinExistence type="predicted"/>
<reference evidence="1 2" key="1">
    <citation type="journal article" date="2004" name="J. Virol.">
        <title>Functional genomics analysis of Singapore grouper iridovirus: complete sequence determination and proteomic analysis.</title>
        <authorList>
            <person name="Song W.J."/>
            <person name="Qin Q.W."/>
            <person name="Qiu J."/>
            <person name="Huang C.H."/>
            <person name="Wang F."/>
            <person name="Hew C.L."/>
        </authorList>
    </citation>
    <scope>NUCLEOTIDE SEQUENCE [LARGE SCALE GENOMIC DNA]</scope>
</reference>
<protein>
    <submittedName>
        <fullName evidence="1">Uncharacterized protein</fullName>
    </submittedName>
</protein>
<dbReference type="KEGG" id="vg:3197037"/>
<organism evidence="1 2">
    <name type="scientific">Singapore grouper iridovirus</name>
    <dbReference type="NCBI Taxonomy" id="262968"/>
    <lineage>
        <taxon>Viruses</taxon>
        <taxon>Varidnaviria</taxon>
        <taxon>Bamfordvirae</taxon>
        <taxon>Nucleocytoviricota</taxon>
        <taxon>Megaviricetes</taxon>
        <taxon>Pimascovirales</taxon>
        <taxon>Pimascovirales incertae sedis</taxon>
        <taxon>Iridoviridae</taxon>
        <taxon>Alphairidovirinae</taxon>
        <taxon>Ranavirus</taxon>
        <taxon>Ranavirus epinephelus1</taxon>
    </lineage>
</organism>
<gene>
    <name evidence="1" type="ORF">ORF079R</name>
</gene>
<accession>Q5YFI6</accession>
<keyword evidence="2" id="KW-1185">Reference proteome</keyword>
<dbReference type="GeneID" id="3197037"/>
<evidence type="ECO:0000313" key="1">
    <source>
        <dbReference type="EMBL" id="AAS18094.1"/>
    </source>
</evidence>
<dbReference type="RefSeq" id="YP_164174.1">
    <property type="nucleotide sequence ID" value="NC_006549.1"/>
</dbReference>
<sequence length="149" mass="15134">MSFIRSLPILLSYSCLACFKPSAVEGCGGADSRASLTTALTAASLLPVSHKYGPNLGSPLSHILYVSEMGFDGSAHTAPISVSLNSLTNPARNSSGPAIVSGDLPSSGAYCPELTSLACLSASLKSALAASINFTAKSFVALCPTYTSL</sequence>
<evidence type="ECO:0000313" key="2">
    <source>
        <dbReference type="Proteomes" id="UP000172127"/>
    </source>
</evidence>